<keyword evidence="4" id="KW-1185">Reference proteome</keyword>
<sequence length="259" mass="30126">MAIAVVAVFLMLWAGFGPAWAMSPDPEELQTWSQANVLYLAENHDQIADHQSQMQILEQLPAHRVTLAMEMFQRPYQADLDAYLTGDLDETMLKTRTEFEQRWGYDWEFYAPLLRFAQHHHIRVLALNTPLEVTRKVGSQGLAGLDRADFQWIPPIEDVDLDHPDYRDRLRYFYDTYHADQASHEGFDYFYQAQVLWDETMAEAIAAQVNTHPDQLVVVLVGAAHVFNEYGIPERVARRIQIPHFQQYSVRLTPPERIP</sequence>
<reference evidence="3 4" key="1">
    <citation type="journal article" date="2015" name="Genome Announc.">
        <title>Draft Genome Sequence of Filamentous Marine Cyanobacterium Lyngbya confervoides Strain BDU141951.</title>
        <authorList>
            <person name="Chandrababunaidu M.M."/>
            <person name="Sen D."/>
            <person name="Tripathy S."/>
        </authorList>
    </citation>
    <scope>NUCLEOTIDE SEQUENCE [LARGE SCALE GENOMIC DNA]</scope>
    <source>
        <strain evidence="3 4">BDU141951</strain>
    </source>
</reference>
<dbReference type="RefSeq" id="WP_166274492.1">
    <property type="nucleotide sequence ID" value="NZ_JTHE03000044.1"/>
</dbReference>
<dbReference type="EMBL" id="JTHE03000044">
    <property type="protein sequence ID" value="MCM1982618.1"/>
    <property type="molecule type" value="Genomic_DNA"/>
</dbReference>
<dbReference type="InterPro" id="IPR007314">
    <property type="entry name" value="Cofac_haem-bd_dom"/>
</dbReference>
<keyword evidence="3" id="KW-0449">Lipoprotein</keyword>
<proteinExistence type="predicted"/>
<dbReference type="Proteomes" id="UP000031561">
    <property type="component" value="Unassembled WGS sequence"/>
</dbReference>
<evidence type="ECO:0000313" key="3">
    <source>
        <dbReference type="EMBL" id="MCM1982618.1"/>
    </source>
</evidence>
<feature type="signal peptide" evidence="1">
    <location>
        <begin position="1"/>
        <end position="21"/>
    </location>
</feature>
<dbReference type="CDD" id="cd14727">
    <property type="entry name" value="ChanN-like"/>
    <property type="match status" value="1"/>
</dbReference>
<evidence type="ECO:0000259" key="2">
    <source>
        <dbReference type="Pfam" id="PF04187"/>
    </source>
</evidence>
<dbReference type="Pfam" id="PF04187">
    <property type="entry name" value="Cofac_haem_bdg"/>
    <property type="match status" value="1"/>
</dbReference>
<feature type="chain" id="PRO_5044849477" evidence="1">
    <location>
        <begin position="22"/>
        <end position="259"/>
    </location>
</feature>
<evidence type="ECO:0000256" key="1">
    <source>
        <dbReference type="SAM" id="SignalP"/>
    </source>
</evidence>
<gene>
    <name evidence="3" type="ORF">QQ91_0007245</name>
</gene>
<protein>
    <submittedName>
        <fullName evidence="3">ChaN family lipoprotein</fullName>
    </submittedName>
</protein>
<dbReference type="Gene3D" id="3.40.50.11550">
    <property type="match status" value="1"/>
</dbReference>
<accession>A0ABD4T2G7</accession>
<feature type="domain" description="Haem-binding uptake Tiki superfamily ChaN" evidence="2">
    <location>
        <begin position="30"/>
        <end position="236"/>
    </location>
</feature>
<organism evidence="3 4">
    <name type="scientific">Lyngbya confervoides BDU141951</name>
    <dbReference type="NCBI Taxonomy" id="1574623"/>
    <lineage>
        <taxon>Bacteria</taxon>
        <taxon>Bacillati</taxon>
        <taxon>Cyanobacteriota</taxon>
        <taxon>Cyanophyceae</taxon>
        <taxon>Oscillatoriophycideae</taxon>
        <taxon>Oscillatoriales</taxon>
        <taxon>Microcoleaceae</taxon>
        <taxon>Lyngbya</taxon>
    </lineage>
</organism>
<dbReference type="AlphaFoldDB" id="A0ABD4T2G7"/>
<name>A0ABD4T2G7_9CYAN</name>
<dbReference type="SUPFAM" id="SSF159501">
    <property type="entry name" value="EreA/ChaN-like"/>
    <property type="match status" value="1"/>
</dbReference>
<keyword evidence="1" id="KW-0732">Signal</keyword>
<comment type="caution">
    <text evidence="3">The sequence shown here is derived from an EMBL/GenBank/DDBJ whole genome shotgun (WGS) entry which is preliminary data.</text>
</comment>
<evidence type="ECO:0000313" key="4">
    <source>
        <dbReference type="Proteomes" id="UP000031561"/>
    </source>
</evidence>